<proteinExistence type="inferred from homology"/>
<dbReference type="GO" id="GO:0008870">
    <property type="term" value="F:galactoside O-acetyltransferase activity"/>
    <property type="evidence" value="ECO:0007669"/>
    <property type="project" value="TreeGrafter"/>
</dbReference>
<keyword evidence="4 5" id="KW-0012">Acyltransferase</keyword>
<dbReference type="Pfam" id="PF00132">
    <property type="entry name" value="Hexapep"/>
    <property type="match status" value="1"/>
</dbReference>
<dbReference type="InterPro" id="IPR024688">
    <property type="entry name" value="Mac_dom"/>
</dbReference>
<dbReference type="Gene3D" id="2.160.10.10">
    <property type="entry name" value="Hexapeptide repeat proteins"/>
    <property type="match status" value="1"/>
</dbReference>
<dbReference type="PANTHER" id="PTHR43017:SF1">
    <property type="entry name" value="ACETYLTRANSFERASE YJL218W-RELATED"/>
    <property type="match status" value="1"/>
</dbReference>
<evidence type="ECO:0000256" key="3">
    <source>
        <dbReference type="ARBA" id="ARBA00022737"/>
    </source>
</evidence>
<keyword evidence="3" id="KW-0677">Repeat</keyword>
<gene>
    <name evidence="7" type="ORF">AX245_04275</name>
</gene>
<dbReference type="Pfam" id="PF12464">
    <property type="entry name" value="Mac"/>
    <property type="match status" value="1"/>
</dbReference>
<dbReference type="KEGG" id="sage:EN72_05645"/>
<accession>A0A853P477</accession>
<evidence type="ECO:0000256" key="4">
    <source>
        <dbReference type="ARBA" id="ARBA00023315"/>
    </source>
</evidence>
<dbReference type="AlphaFoldDB" id="A0A853P477"/>
<feature type="domain" description="Maltose/galactoside acetyltransferase" evidence="6">
    <location>
        <begin position="4"/>
        <end position="56"/>
    </location>
</feature>
<dbReference type="Pfam" id="PF14602">
    <property type="entry name" value="Hexapep_2"/>
    <property type="match status" value="1"/>
</dbReference>
<keyword evidence="2 5" id="KW-0808">Transferase</keyword>
<dbReference type="InterPro" id="IPR001451">
    <property type="entry name" value="Hexapep"/>
</dbReference>
<comment type="caution">
    <text evidence="7">The sequence shown here is derived from an EMBL/GenBank/DDBJ whole genome shotgun (WGS) entry which is preliminary data.</text>
</comment>
<dbReference type="InterPro" id="IPR039369">
    <property type="entry name" value="LacA-like"/>
</dbReference>
<dbReference type="PANTHER" id="PTHR43017">
    <property type="entry name" value="GALACTOSIDE O-ACETYLTRANSFERASE"/>
    <property type="match status" value="1"/>
</dbReference>
<dbReference type="InterPro" id="IPR011004">
    <property type="entry name" value="Trimer_LpxA-like_sf"/>
</dbReference>
<evidence type="ECO:0000313" key="8">
    <source>
        <dbReference type="Proteomes" id="UP000093122"/>
    </source>
</evidence>
<dbReference type="EC" id="2.3.1.-" evidence="5"/>
<name>A0A853P477_STRAG</name>
<evidence type="ECO:0000256" key="1">
    <source>
        <dbReference type="ARBA" id="ARBA00007274"/>
    </source>
</evidence>
<protein>
    <recommendedName>
        <fullName evidence="5">Acetyltransferase</fullName>
        <ecNumber evidence="5">2.3.1.-</ecNumber>
    </recommendedName>
</protein>
<evidence type="ECO:0000313" key="7">
    <source>
        <dbReference type="EMBL" id="OCM70761.1"/>
    </source>
</evidence>
<organism evidence="7 8">
    <name type="scientific">Streptococcus agalactiae</name>
    <dbReference type="NCBI Taxonomy" id="1311"/>
    <lineage>
        <taxon>Bacteria</taxon>
        <taxon>Bacillati</taxon>
        <taxon>Bacillota</taxon>
        <taxon>Bacilli</taxon>
        <taxon>Lactobacillales</taxon>
        <taxon>Streptococcaceae</taxon>
        <taxon>Streptococcus</taxon>
    </lineage>
</organism>
<evidence type="ECO:0000256" key="5">
    <source>
        <dbReference type="RuleBase" id="RU367021"/>
    </source>
</evidence>
<dbReference type="SUPFAM" id="SSF51161">
    <property type="entry name" value="Trimeric LpxA-like enzymes"/>
    <property type="match status" value="1"/>
</dbReference>
<reference evidence="7 8" key="1">
    <citation type="journal article" date="2016" name="Sci. Rep.">
        <title>Serotype IV Streptococcus agalactiae ST-452 has arisen from large genomic recombination events between CC23 and the hypervirulent CC17 lineages.</title>
        <authorList>
            <person name="Campisi E."/>
            <person name="Rinaudo C.D."/>
            <person name="Donati C."/>
            <person name="Barucco M."/>
            <person name="Torricelli G."/>
            <person name="Edwards M.S."/>
            <person name="Baker C.J."/>
            <person name="Margarit I."/>
            <person name="Rosini R."/>
        </authorList>
    </citation>
    <scope>NUCLEOTIDE SEQUENCE [LARGE SCALE GENOMIC DNA]</scope>
    <source>
        <strain evidence="7 8">CZ-PW-140</strain>
    </source>
</reference>
<dbReference type="EMBL" id="MAWT01000043">
    <property type="protein sequence ID" value="OCM70761.1"/>
    <property type="molecule type" value="Genomic_DNA"/>
</dbReference>
<dbReference type="RefSeq" id="WP_000136507.1">
    <property type="nucleotide sequence ID" value="NZ_CP007631.1"/>
</dbReference>
<dbReference type="SMART" id="SM01266">
    <property type="entry name" value="Mac"/>
    <property type="match status" value="1"/>
</dbReference>
<evidence type="ECO:0000259" key="6">
    <source>
        <dbReference type="SMART" id="SM01266"/>
    </source>
</evidence>
<evidence type="ECO:0000256" key="2">
    <source>
        <dbReference type="ARBA" id="ARBA00022679"/>
    </source>
</evidence>
<comment type="similarity">
    <text evidence="1 5">Belongs to the transferase hexapeptide repeat family.</text>
</comment>
<dbReference type="CDD" id="cd03357">
    <property type="entry name" value="LbH_MAT_GAT"/>
    <property type="match status" value="1"/>
</dbReference>
<sequence>MTEKEKMLAGQYYRPSAPELRKDREVALKNMQAFNNEDNSSKRNVILQKWFGATGKSIHMEQRFVCDYGCNIYVGENFYANFNQTFLDVCEIRIGDNCMFGPNCQLLTPLHPLDPIERNSGLEYGAPIQIGNNVWLGGGVTILPGVVLGDNVVVGAGSVVTKSFENNVVIAGNPAKIIKKISLKLEKPLIITKVFSNFKNR</sequence>
<dbReference type="FunFam" id="2.160.10.10:FF:000008">
    <property type="entry name" value="Maltose O-acetyltransferase"/>
    <property type="match status" value="1"/>
</dbReference>
<dbReference type="Proteomes" id="UP000093122">
    <property type="component" value="Unassembled WGS sequence"/>
</dbReference>